<protein>
    <submittedName>
        <fullName evidence="2">Uncharacterized protein</fullName>
    </submittedName>
</protein>
<evidence type="ECO:0000313" key="2">
    <source>
        <dbReference type="EMBL" id="RIA94100.1"/>
    </source>
</evidence>
<dbReference type="Proteomes" id="UP000265703">
    <property type="component" value="Unassembled WGS sequence"/>
</dbReference>
<feature type="chain" id="PRO_5017250227" evidence="1">
    <location>
        <begin position="19"/>
        <end position="157"/>
    </location>
</feature>
<comment type="caution">
    <text evidence="2">The sequence shown here is derived from an EMBL/GenBank/DDBJ whole genome shotgun (WGS) entry which is preliminary data.</text>
</comment>
<sequence length="157" mass="17759">MVQFLVVLFLASLPLILSFPVLPSQFCDQYFTHHKRFPGHELSDIRDKSSSFYVNPIVNIKENKKRDFNETDIGSSYLNSTDPLSNSTNFTNDTNLINDFNDTDSTSFTNDTNDTSNVDPKTDNSLFNCKGDTICIVWHSAPQGAMRIIIVDIVVRN</sequence>
<keyword evidence="3" id="KW-1185">Reference proteome</keyword>
<evidence type="ECO:0000313" key="3">
    <source>
        <dbReference type="Proteomes" id="UP000265703"/>
    </source>
</evidence>
<evidence type="ECO:0000256" key="1">
    <source>
        <dbReference type="SAM" id="SignalP"/>
    </source>
</evidence>
<gene>
    <name evidence="2" type="ORF">C1645_818572</name>
</gene>
<feature type="signal peptide" evidence="1">
    <location>
        <begin position="1"/>
        <end position="18"/>
    </location>
</feature>
<reference evidence="2 3" key="1">
    <citation type="submission" date="2018-06" db="EMBL/GenBank/DDBJ databases">
        <title>Comparative genomics reveals the genomic features of Rhizophagus irregularis, R. cerebriforme, R. diaphanum and Gigaspora rosea, and their symbiotic lifestyle signature.</title>
        <authorList>
            <person name="Morin E."/>
            <person name="San Clemente H."/>
            <person name="Chen E.C.H."/>
            <person name="De La Providencia I."/>
            <person name="Hainaut M."/>
            <person name="Kuo A."/>
            <person name="Kohler A."/>
            <person name="Murat C."/>
            <person name="Tang N."/>
            <person name="Roy S."/>
            <person name="Loubradou J."/>
            <person name="Henrissat B."/>
            <person name="Grigoriev I.V."/>
            <person name="Corradi N."/>
            <person name="Roux C."/>
            <person name="Martin F.M."/>
        </authorList>
    </citation>
    <scope>NUCLEOTIDE SEQUENCE [LARGE SCALE GENOMIC DNA]</scope>
    <source>
        <strain evidence="2 3">DAOM 227022</strain>
    </source>
</reference>
<organism evidence="2 3">
    <name type="scientific">Glomus cerebriforme</name>
    <dbReference type="NCBI Taxonomy" id="658196"/>
    <lineage>
        <taxon>Eukaryota</taxon>
        <taxon>Fungi</taxon>
        <taxon>Fungi incertae sedis</taxon>
        <taxon>Mucoromycota</taxon>
        <taxon>Glomeromycotina</taxon>
        <taxon>Glomeromycetes</taxon>
        <taxon>Glomerales</taxon>
        <taxon>Glomeraceae</taxon>
        <taxon>Glomus</taxon>
    </lineage>
</organism>
<name>A0A397T726_9GLOM</name>
<dbReference type="AlphaFoldDB" id="A0A397T726"/>
<dbReference type="EMBL" id="QKYT01000090">
    <property type="protein sequence ID" value="RIA94100.1"/>
    <property type="molecule type" value="Genomic_DNA"/>
</dbReference>
<proteinExistence type="predicted"/>
<accession>A0A397T726</accession>
<keyword evidence="1" id="KW-0732">Signal</keyword>